<dbReference type="InterPro" id="IPR050832">
    <property type="entry name" value="Bact_Acetyltransf"/>
</dbReference>
<reference evidence="5" key="1">
    <citation type="submission" date="2015-07" db="EMBL/GenBank/DDBJ databases">
        <title>Draft genome sequence of Streptomyces sp. CMAA 1322, a bacterium isolated from Caatinga biome, from dry forest semiarid of Brazil.</title>
        <authorList>
            <person name="Santos S.N."/>
            <person name="Gacesa R."/>
            <person name="Taketani R.G."/>
            <person name="Long P.F."/>
            <person name="Melo I.S."/>
        </authorList>
    </citation>
    <scope>NUCLEOTIDE SEQUENCE [LARGE SCALE GENOMIC DNA]</scope>
    <source>
        <strain evidence="5">CMAA 1322</strain>
    </source>
</reference>
<dbReference type="Proteomes" id="UP000037288">
    <property type="component" value="Unassembled WGS sequence"/>
</dbReference>
<dbReference type="Gene3D" id="3.40.630.30">
    <property type="match status" value="1"/>
</dbReference>
<evidence type="ECO:0000259" key="3">
    <source>
        <dbReference type="PROSITE" id="PS51186"/>
    </source>
</evidence>
<dbReference type="PROSITE" id="PS51186">
    <property type="entry name" value="GNAT"/>
    <property type="match status" value="1"/>
</dbReference>
<dbReference type="PATRIC" id="fig|1678637.3.peg.5043"/>
<name>A0A0K9XCC2_9ACTN</name>
<dbReference type="AlphaFoldDB" id="A0A0K9XCC2"/>
<dbReference type="EMBL" id="LFXA01000017">
    <property type="protein sequence ID" value="KNB50297.1"/>
    <property type="molecule type" value="Genomic_DNA"/>
</dbReference>
<proteinExistence type="predicted"/>
<evidence type="ECO:0000313" key="5">
    <source>
        <dbReference type="Proteomes" id="UP000037288"/>
    </source>
</evidence>
<dbReference type="SUPFAM" id="SSF55729">
    <property type="entry name" value="Acyl-CoA N-acyltransferases (Nat)"/>
    <property type="match status" value="1"/>
</dbReference>
<dbReference type="STRING" id="1678637.AC230_23545"/>
<keyword evidence="1 4" id="KW-0808">Transferase</keyword>
<dbReference type="InterPro" id="IPR000182">
    <property type="entry name" value="GNAT_dom"/>
</dbReference>
<accession>A0A0K9XCC2</accession>
<dbReference type="InterPro" id="IPR016181">
    <property type="entry name" value="Acyl_CoA_acyltransferase"/>
</dbReference>
<sequence>MLRRVTTHDALALITGDHDPELAARLTDELVAFNDAATGAAGRGTLSVKVTDADGELIGGLTARTWGGVCFVELLWVRPDSRAGGWGGRLLRAAEAEAARRGCDRVTVSSFTFQAPDFYRRHGYTETGRTPGPAGHEDVHLVKSLAPTSR</sequence>
<protein>
    <submittedName>
        <fullName evidence="4">GCN5 family acetyltransferase</fullName>
    </submittedName>
</protein>
<dbReference type="Pfam" id="PF00583">
    <property type="entry name" value="Acetyltransf_1"/>
    <property type="match status" value="1"/>
</dbReference>
<evidence type="ECO:0000256" key="2">
    <source>
        <dbReference type="ARBA" id="ARBA00023315"/>
    </source>
</evidence>
<dbReference type="OrthoDB" id="9787920at2"/>
<dbReference type="PANTHER" id="PTHR43877">
    <property type="entry name" value="AMINOALKYLPHOSPHONATE N-ACETYLTRANSFERASE-RELATED-RELATED"/>
    <property type="match status" value="1"/>
</dbReference>
<comment type="caution">
    <text evidence="4">The sequence shown here is derived from an EMBL/GenBank/DDBJ whole genome shotgun (WGS) entry which is preliminary data.</text>
</comment>
<evidence type="ECO:0000256" key="1">
    <source>
        <dbReference type="ARBA" id="ARBA00022679"/>
    </source>
</evidence>
<dbReference type="GO" id="GO:0016747">
    <property type="term" value="F:acyltransferase activity, transferring groups other than amino-acyl groups"/>
    <property type="evidence" value="ECO:0007669"/>
    <property type="project" value="InterPro"/>
</dbReference>
<organism evidence="4 5">
    <name type="scientific">Streptomyces caatingaensis</name>
    <dbReference type="NCBI Taxonomy" id="1678637"/>
    <lineage>
        <taxon>Bacteria</taxon>
        <taxon>Bacillati</taxon>
        <taxon>Actinomycetota</taxon>
        <taxon>Actinomycetes</taxon>
        <taxon>Kitasatosporales</taxon>
        <taxon>Streptomycetaceae</taxon>
        <taxon>Streptomyces</taxon>
    </lineage>
</organism>
<keyword evidence="2" id="KW-0012">Acyltransferase</keyword>
<evidence type="ECO:0000313" key="4">
    <source>
        <dbReference type="EMBL" id="KNB50297.1"/>
    </source>
</evidence>
<keyword evidence="5" id="KW-1185">Reference proteome</keyword>
<feature type="domain" description="N-acetyltransferase" evidence="3">
    <location>
        <begin position="1"/>
        <end position="146"/>
    </location>
</feature>
<gene>
    <name evidence="4" type="ORF">AC230_23545</name>
</gene>